<accession>A0A937RQV6</accession>
<dbReference type="Proteomes" id="UP000604475">
    <property type="component" value="Unassembled WGS sequence"/>
</dbReference>
<dbReference type="PROSITE" id="PS00211">
    <property type="entry name" value="ABC_TRANSPORTER_1"/>
    <property type="match status" value="1"/>
</dbReference>
<dbReference type="GO" id="GO:0022857">
    <property type="term" value="F:transmembrane transporter activity"/>
    <property type="evidence" value="ECO:0007669"/>
    <property type="project" value="TreeGrafter"/>
</dbReference>
<name>A0A937RQV6_9ACTN</name>
<dbReference type="PROSITE" id="PS50893">
    <property type="entry name" value="ABC_TRANSPORTER_2"/>
    <property type="match status" value="1"/>
</dbReference>
<evidence type="ECO:0000256" key="1">
    <source>
        <dbReference type="ARBA" id="ARBA00022741"/>
    </source>
</evidence>
<dbReference type="Pfam" id="PF00005">
    <property type="entry name" value="ABC_tran"/>
    <property type="match status" value="1"/>
</dbReference>
<dbReference type="SUPFAM" id="SSF52540">
    <property type="entry name" value="P-loop containing nucleoside triphosphate hydrolases"/>
    <property type="match status" value="1"/>
</dbReference>
<dbReference type="InterPro" id="IPR027417">
    <property type="entry name" value="P-loop_NTPase"/>
</dbReference>
<sequence length="246" mass="26138">MSSPAQPSPMPSPRAPSPTLPSPTLRIRGLTKRFTNHLRGGVTRAVLRGVDLDVEPGQCVALTGASGSGKSSLLRCVYGTYTADAGSIHLRTAAGTVDLATAPDRELIRVRRDHLGMVTQFLSVPPRVSARDLVAERGLGPEAAAELLARLGLDPALHGLAPATFSGGERQLVNIAIALARPRPVLLLDEITASLDRHRRATVLRALAERKADGTALLAIFHEMPDQPGLIDRICRLDDGRVLEAA</sequence>
<dbReference type="InterPro" id="IPR003593">
    <property type="entry name" value="AAA+_ATPase"/>
</dbReference>
<keyword evidence="2 5" id="KW-0067">ATP-binding</keyword>
<evidence type="ECO:0000256" key="3">
    <source>
        <dbReference type="SAM" id="MobiDB-lite"/>
    </source>
</evidence>
<evidence type="ECO:0000313" key="5">
    <source>
        <dbReference type="EMBL" id="MBL7631704.1"/>
    </source>
</evidence>
<feature type="domain" description="ABC transporter" evidence="4">
    <location>
        <begin position="25"/>
        <end position="246"/>
    </location>
</feature>
<organism evidence="5 6">
    <name type="scientific">Frankia nepalensis</name>
    <dbReference type="NCBI Taxonomy" id="1836974"/>
    <lineage>
        <taxon>Bacteria</taxon>
        <taxon>Bacillati</taxon>
        <taxon>Actinomycetota</taxon>
        <taxon>Actinomycetes</taxon>
        <taxon>Frankiales</taxon>
        <taxon>Frankiaceae</taxon>
        <taxon>Frankia</taxon>
    </lineage>
</organism>
<dbReference type="EMBL" id="JAEACQ010000282">
    <property type="protein sequence ID" value="MBL7631704.1"/>
    <property type="molecule type" value="Genomic_DNA"/>
</dbReference>
<dbReference type="AlphaFoldDB" id="A0A937RQV6"/>
<evidence type="ECO:0000259" key="4">
    <source>
        <dbReference type="PROSITE" id="PS50893"/>
    </source>
</evidence>
<dbReference type="Gene3D" id="3.40.50.300">
    <property type="entry name" value="P-loop containing nucleotide triphosphate hydrolases"/>
    <property type="match status" value="1"/>
</dbReference>
<gene>
    <name evidence="5" type="ORF">I7412_32005</name>
</gene>
<protein>
    <submittedName>
        <fullName evidence="5">ATP-binding cassette domain-containing protein</fullName>
    </submittedName>
</protein>
<keyword evidence="1" id="KW-0547">Nucleotide-binding</keyword>
<keyword evidence="6" id="KW-1185">Reference proteome</keyword>
<dbReference type="InterPro" id="IPR015854">
    <property type="entry name" value="ABC_transpr_LolD-like"/>
</dbReference>
<dbReference type="RefSeq" id="WP_203004324.1">
    <property type="nucleotide sequence ID" value="NZ_JADWYU010000125.1"/>
</dbReference>
<feature type="compositionally biased region" description="Pro residues" evidence="3">
    <location>
        <begin position="1"/>
        <end position="21"/>
    </location>
</feature>
<evidence type="ECO:0000256" key="2">
    <source>
        <dbReference type="ARBA" id="ARBA00022840"/>
    </source>
</evidence>
<dbReference type="SMART" id="SM00382">
    <property type="entry name" value="AAA"/>
    <property type="match status" value="1"/>
</dbReference>
<proteinExistence type="predicted"/>
<comment type="caution">
    <text evidence="5">The sequence shown here is derived from an EMBL/GenBank/DDBJ whole genome shotgun (WGS) entry which is preliminary data.</text>
</comment>
<feature type="region of interest" description="Disordered" evidence="3">
    <location>
        <begin position="1"/>
        <end position="24"/>
    </location>
</feature>
<dbReference type="InterPro" id="IPR003439">
    <property type="entry name" value="ABC_transporter-like_ATP-bd"/>
</dbReference>
<dbReference type="PANTHER" id="PTHR24220">
    <property type="entry name" value="IMPORT ATP-BINDING PROTEIN"/>
    <property type="match status" value="1"/>
</dbReference>
<dbReference type="InterPro" id="IPR017871">
    <property type="entry name" value="ABC_transporter-like_CS"/>
</dbReference>
<dbReference type="GO" id="GO:0016887">
    <property type="term" value="F:ATP hydrolysis activity"/>
    <property type="evidence" value="ECO:0007669"/>
    <property type="project" value="InterPro"/>
</dbReference>
<reference evidence="5" key="1">
    <citation type="submission" date="2020-12" db="EMBL/GenBank/DDBJ databases">
        <title>Genomic characterization of non-nitrogen-fixing Frankia strains.</title>
        <authorList>
            <person name="Carlos-Shanley C."/>
            <person name="Guerra T."/>
            <person name="Hahn D."/>
        </authorList>
    </citation>
    <scope>NUCLEOTIDE SEQUENCE</scope>
    <source>
        <strain evidence="5">CN6</strain>
    </source>
</reference>
<dbReference type="GO" id="GO:0005524">
    <property type="term" value="F:ATP binding"/>
    <property type="evidence" value="ECO:0007669"/>
    <property type="project" value="UniProtKB-KW"/>
</dbReference>
<dbReference type="GO" id="GO:0005886">
    <property type="term" value="C:plasma membrane"/>
    <property type="evidence" value="ECO:0007669"/>
    <property type="project" value="TreeGrafter"/>
</dbReference>
<evidence type="ECO:0000313" key="6">
    <source>
        <dbReference type="Proteomes" id="UP000604475"/>
    </source>
</evidence>